<proteinExistence type="predicted"/>
<evidence type="ECO:0000313" key="3">
    <source>
        <dbReference type="Proteomes" id="UP000541583"/>
    </source>
</evidence>
<protein>
    <submittedName>
        <fullName evidence="2">CRP-like cAMP-binding protein</fullName>
    </submittedName>
</protein>
<dbReference type="InterPro" id="IPR018490">
    <property type="entry name" value="cNMP-bd_dom_sf"/>
</dbReference>
<evidence type="ECO:0000259" key="1">
    <source>
        <dbReference type="Pfam" id="PF00027"/>
    </source>
</evidence>
<reference evidence="2 3" key="1">
    <citation type="submission" date="2020-08" db="EMBL/GenBank/DDBJ databases">
        <title>Genomic Encyclopedia of Type Strains, Phase IV (KMG-V): Genome sequencing to study the core and pangenomes of soil and plant-associated prokaryotes.</title>
        <authorList>
            <person name="Whitman W."/>
        </authorList>
    </citation>
    <scope>NUCLEOTIDE SEQUENCE [LARGE SCALE GENOMIC DNA]</scope>
    <source>
        <strain evidence="2 3">ANJLi2</strain>
    </source>
</reference>
<name>A0ABR6PHU5_9SPHI</name>
<organism evidence="2 3">
    <name type="scientific">Mucilaginibacter lappiensis</name>
    <dbReference type="NCBI Taxonomy" id="354630"/>
    <lineage>
        <taxon>Bacteria</taxon>
        <taxon>Pseudomonadati</taxon>
        <taxon>Bacteroidota</taxon>
        <taxon>Sphingobacteriia</taxon>
        <taxon>Sphingobacteriales</taxon>
        <taxon>Sphingobacteriaceae</taxon>
        <taxon>Mucilaginibacter</taxon>
    </lineage>
</organism>
<dbReference type="RefSeq" id="WP_076372008.1">
    <property type="nucleotide sequence ID" value="NZ_FTMG01000003.1"/>
</dbReference>
<dbReference type="Proteomes" id="UP000541583">
    <property type="component" value="Unassembled WGS sequence"/>
</dbReference>
<accession>A0ABR6PHU5</accession>
<keyword evidence="3" id="KW-1185">Reference proteome</keyword>
<feature type="domain" description="Cyclic nucleotide-binding" evidence="1">
    <location>
        <begin position="26"/>
        <end position="111"/>
    </location>
</feature>
<gene>
    <name evidence="2" type="ORF">HDF23_001552</name>
</gene>
<dbReference type="Pfam" id="PF00027">
    <property type="entry name" value="cNMP_binding"/>
    <property type="match status" value="1"/>
</dbReference>
<dbReference type="Gene3D" id="2.60.120.10">
    <property type="entry name" value="Jelly Rolls"/>
    <property type="match status" value="1"/>
</dbReference>
<dbReference type="EMBL" id="JACHCB010000003">
    <property type="protein sequence ID" value="MBB6108809.1"/>
    <property type="molecule type" value="Genomic_DNA"/>
</dbReference>
<dbReference type="InterPro" id="IPR014710">
    <property type="entry name" value="RmlC-like_jellyroll"/>
</dbReference>
<dbReference type="SUPFAM" id="SSF51206">
    <property type="entry name" value="cAMP-binding domain-like"/>
    <property type="match status" value="1"/>
</dbReference>
<comment type="caution">
    <text evidence="2">The sequence shown here is derived from an EMBL/GenBank/DDBJ whole genome shotgun (WGS) entry which is preliminary data.</text>
</comment>
<sequence length="194" mass="22957">MLFHFRNKFPKLNTYWDKYMPFQKRQEIPAKTILLDEGKVSQNYIFIEKGCVRAFFNNNGSEKTVQFFFEDEGLTSFDSFVNNVPSQFTIETIEPSVIYLLPKPYVIQLMNELSQEPDFAQMILQMSAQRQTHYINEFVSFIRDTPEQRYQNLLTERSHIIQRVPQHYIASYLGISTVHLSRIKSKLAKGKLHF</sequence>
<dbReference type="InterPro" id="IPR000595">
    <property type="entry name" value="cNMP-bd_dom"/>
</dbReference>
<evidence type="ECO:0000313" key="2">
    <source>
        <dbReference type="EMBL" id="MBB6108809.1"/>
    </source>
</evidence>